<reference evidence="1 2" key="1">
    <citation type="journal article" date="2009" name="PLoS ONE">
        <title>Complete genome sequence of the aerobic CO-oxidizing thermophile Thermomicrobium roseum.</title>
        <authorList>
            <person name="Wu D."/>
            <person name="Raymond J."/>
            <person name="Wu M."/>
            <person name="Chatterji S."/>
            <person name="Ren Q."/>
            <person name="Graham J.E."/>
            <person name="Bryant D.A."/>
            <person name="Robb F."/>
            <person name="Colman A."/>
            <person name="Tallon L.J."/>
            <person name="Badger J.H."/>
            <person name="Madupu R."/>
            <person name="Ward N.L."/>
            <person name="Eisen J.A."/>
        </authorList>
    </citation>
    <scope>NUCLEOTIDE SEQUENCE [LARGE SCALE GENOMIC DNA]</scope>
    <source>
        <strain evidence="2">ATCC 27502 / DSM 5159 / P-2</strain>
        <plasmid evidence="1">unnamed</plasmid>
    </source>
</reference>
<keyword evidence="2" id="KW-1185">Reference proteome</keyword>
<protein>
    <submittedName>
        <fullName evidence="1">Uncharacterized protein</fullName>
    </submittedName>
</protein>
<keyword evidence="1" id="KW-0614">Plasmid</keyword>
<name>B9L3P9_THERP</name>
<dbReference type="Proteomes" id="UP000000447">
    <property type="component" value="Plasmid unnamed"/>
</dbReference>
<dbReference type="KEGG" id="tro:trd_A0413"/>
<gene>
    <name evidence="1" type="ordered locus">trd_A0413</name>
</gene>
<dbReference type="EMBL" id="CP001276">
    <property type="protein sequence ID" value="ACM06815.1"/>
    <property type="molecule type" value="Genomic_DNA"/>
</dbReference>
<proteinExistence type="predicted"/>
<dbReference type="AlphaFoldDB" id="B9L3P9"/>
<organism evidence="1 2">
    <name type="scientific">Thermomicrobium roseum (strain ATCC 27502 / DSM 5159 / P-2)</name>
    <dbReference type="NCBI Taxonomy" id="309801"/>
    <lineage>
        <taxon>Bacteria</taxon>
        <taxon>Pseudomonadati</taxon>
        <taxon>Thermomicrobiota</taxon>
        <taxon>Thermomicrobia</taxon>
        <taxon>Thermomicrobiales</taxon>
        <taxon>Thermomicrobiaceae</taxon>
        <taxon>Thermomicrobium</taxon>
    </lineage>
</organism>
<geneLocation type="plasmid" evidence="2">
    <name>Tros</name>
</geneLocation>
<evidence type="ECO:0000313" key="2">
    <source>
        <dbReference type="Proteomes" id="UP000000447"/>
    </source>
</evidence>
<dbReference type="HOGENOM" id="CLU_3277984_0_0_0"/>
<accession>B9L3P9</accession>
<evidence type="ECO:0000313" key="1">
    <source>
        <dbReference type="EMBL" id="ACM06815.1"/>
    </source>
</evidence>
<sequence>MELLWAQSVKELGRAIRWYQPRRERAALAILPAVQGGGGAG</sequence>